<keyword evidence="16" id="KW-1185">Reference proteome</keyword>
<evidence type="ECO:0000256" key="1">
    <source>
        <dbReference type="ARBA" id="ARBA00000900"/>
    </source>
</evidence>
<dbReference type="SMART" id="SM00355">
    <property type="entry name" value="ZnF_C2H2"/>
    <property type="match status" value="4"/>
</dbReference>
<feature type="compositionally biased region" description="Basic and acidic residues" evidence="13">
    <location>
        <begin position="379"/>
        <end position="401"/>
    </location>
</feature>
<feature type="compositionally biased region" description="Polar residues" evidence="13">
    <location>
        <begin position="631"/>
        <end position="643"/>
    </location>
</feature>
<evidence type="ECO:0000259" key="14">
    <source>
        <dbReference type="PROSITE" id="PS50089"/>
    </source>
</evidence>
<dbReference type="Pfam" id="PF23230">
    <property type="entry name" value="zf-C2H2_13"/>
    <property type="match status" value="1"/>
</dbReference>
<evidence type="ECO:0000256" key="5">
    <source>
        <dbReference type="ARBA" id="ARBA00022490"/>
    </source>
</evidence>
<comment type="pathway">
    <text evidence="3">Protein modification; protein ubiquitination.</text>
</comment>
<sequence length="795" mass="84620">MSAENSSETHADSPARRGRGRGRGNGAQTSNRNVAEDGAQNTSGERGKSRGARRGGRGGRGNRGGRNGQADGVEGASDGAIRAPPPGEVKVQAPDGEEDVEAEVCFICASPVVHNSVAPCNHRTCHICSLRLRALYKSKACAHCRTPADYVIFTDDAVKRYQDFAESDLASADVNLGIKYEKAEICDDTILLLRYNCPDAGCDIACMGWPDLHRHVKSVHHKVMCDLCTRNKKVFTHEHELFTVAELRRHEKYGDDNPGAVDQSGFKGHPECGFCRQRFYGDDELYAHCRDRHERCHICDRRNGGARPQYYLDYNQLEVHFRKDHFMCPDQECLERKFVVFESEMDLKAHQLEAHPNGLTKDARRDARRVDISGFNYRAPHEQDRPGRREGRGRGRGRDPNAEPLPQSSAQPMSRAELAYQRQMAIQSAQSVTTRTFGGNLTQPSPTEAFAARPPPRAQEPPTVTTSRPAAAVDSTFPALSTLSINDRPASPSRTLTPQEQARRLRHNAVSERASNMLANDAAKMSEFRTHVSAFNTSATTAPQLISALFTLFADVPASELGKLVKELADLFETPSKRDALQKAWADWRAINEDYPTLPSAAGSSSGGSGGIANFANALGAGGSRVLNLKKSTQQSARSPTSKSRSWGGAGGSGSAGATPWAGAGASSSSAASSARASPAPSRSHSSTTLARQAGGAAAGKRPAVTTDAFPSLPAAPKPKSTVFSPGYNGRAVRNVGSPGPGLSAWGGGTGGGGSNGGSGVDEAVGGNGNGNGNGKGGSGKKVQGKKKGFVPLQL</sequence>
<feature type="compositionally biased region" description="Polar residues" evidence="13">
    <location>
        <begin position="424"/>
        <end position="445"/>
    </location>
</feature>
<feature type="region of interest" description="Disordered" evidence="13">
    <location>
        <begin position="1"/>
        <end position="95"/>
    </location>
</feature>
<evidence type="ECO:0000256" key="13">
    <source>
        <dbReference type="SAM" id="MobiDB-lite"/>
    </source>
</evidence>
<dbReference type="OrthoDB" id="3838338at2759"/>
<dbReference type="InterPro" id="IPR044288">
    <property type="entry name" value="ZNF598/HEL2"/>
</dbReference>
<proteinExistence type="inferred from homology"/>
<dbReference type="GO" id="GO:0005737">
    <property type="term" value="C:cytoplasm"/>
    <property type="evidence" value="ECO:0007669"/>
    <property type="project" value="UniProtKB-SubCell"/>
</dbReference>
<feature type="domain" description="RING-type" evidence="14">
    <location>
        <begin position="105"/>
        <end position="145"/>
    </location>
</feature>
<evidence type="ECO:0000256" key="12">
    <source>
        <dbReference type="PROSITE-ProRule" id="PRU00175"/>
    </source>
</evidence>
<feature type="compositionally biased region" description="Gly residues" evidence="13">
    <location>
        <begin position="745"/>
        <end position="780"/>
    </location>
</feature>
<gene>
    <name evidence="15" type="ORF">K490DRAFT_49824</name>
</gene>
<evidence type="ECO:0000313" key="16">
    <source>
        <dbReference type="Proteomes" id="UP000799776"/>
    </source>
</evidence>
<comment type="similarity">
    <text evidence="11">Belongs to the ZNF598/HEL2 family.</text>
</comment>
<feature type="compositionally biased region" description="Gly residues" evidence="13">
    <location>
        <begin position="58"/>
        <end position="67"/>
    </location>
</feature>
<dbReference type="EC" id="2.3.2.27" evidence="4"/>
<dbReference type="GO" id="GO:0072344">
    <property type="term" value="P:rescue of stalled ribosome"/>
    <property type="evidence" value="ECO:0007669"/>
    <property type="project" value="InterPro"/>
</dbReference>
<dbReference type="GO" id="GO:0016567">
    <property type="term" value="P:protein ubiquitination"/>
    <property type="evidence" value="ECO:0007669"/>
    <property type="project" value="TreeGrafter"/>
</dbReference>
<protein>
    <recommendedName>
        <fullName evidence="4">RING-type E3 ubiquitin transferase</fullName>
        <ecNumber evidence="4">2.3.2.27</ecNumber>
    </recommendedName>
</protein>
<accession>A0A9P4HPL8</accession>
<evidence type="ECO:0000256" key="9">
    <source>
        <dbReference type="ARBA" id="ARBA00022771"/>
    </source>
</evidence>
<dbReference type="InterPro" id="IPR013087">
    <property type="entry name" value="Znf_C2H2_type"/>
</dbReference>
<dbReference type="PROSITE" id="PS50089">
    <property type="entry name" value="ZF_RING_2"/>
    <property type="match status" value="1"/>
</dbReference>
<organism evidence="15 16">
    <name type="scientific">Saccharata proteae CBS 121410</name>
    <dbReference type="NCBI Taxonomy" id="1314787"/>
    <lineage>
        <taxon>Eukaryota</taxon>
        <taxon>Fungi</taxon>
        <taxon>Dikarya</taxon>
        <taxon>Ascomycota</taxon>
        <taxon>Pezizomycotina</taxon>
        <taxon>Dothideomycetes</taxon>
        <taxon>Dothideomycetes incertae sedis</taxon>
        <taxon>Botryosphaeriales</taxon>
        <taxon>Saccharataceae</taxon>
        <taxon>Saccharata</taxon>
    </lineage>
</organism>
<comment type="caution">
    <text evidence="15">The sequence shown here is derived from an EMBL/GenBank/DDBJ whole genome shotgun (WGS) entry which is preliminary data.</text>
</comment>
<dbReference type="PANTHER" id="PTHR22938:SF0">
    <property type="entry name" value="E3 UBIQUITIN-PROTEIN LIGASE ZNF598"/>
    <property type="match status" value="1"/>
</dbReference>
<feature type="compositionally biased region" description="Polar residues" evidence="13">
    <location>
        <begin position="27"/>
        <end position="43"/>
    </location>
</feature>
<dbReference type="Pfam" id="PF25447">
    <property type="entry name" value="RING_ZNF598"/>
    <property type="match status" value="1"/>
</dbReference>
<dbReference type="PROSITE" id="PS00028">
    <property type="entry name" value="ZINC_FINGER_C2H2_1"/>
    <property type="match status" value="1"/>
</dbReference>
<reference evidence="15" key="1">
    <citation type="journal article" date="2020" name="Stud. Mycol.">
        <title>101 Dothideomycetes genomes: a test case for predicting lifestyles and emergence of pathogens.</title>
        <authorList>
            <person name="Haridas S."/>
            <person name="Albert R."/>
            <person name="Binder M."/>
            <person name="Bloem J."/>
            <person name="Labutti K."/>
            <person name="Salamov A."/>
            <person name="Andreopoulos B."/>
            <person name="Baker S."/>
            <person name="Barry K."/>
            <person name="Bills G."/>
            <person name="Bluhm B."/>
            <person name="Cannon C."/>
            <person name="Castanera R."/>
            <person name="Culley D."/>
            <person name="Daum C."/>
            <person name="Ezra D."/>
            <person name="Gonzalez J."/>
            <person name="Henrissat B."/>
            <person name="Kuo A."/>
            <person name="Liang C."/>
            <person name="Lipzen A."/>
            <person name="Lutzoni F."/>
            <person name="Magnuson J."/>
            <person name="Mondo S."/>
            <person name="Nolan M."/>
            <person name="Ohm R."/>
            <person name="Pangilinan J."/>
            <person name="Park H.-J."/>
            <person name="Ramirez L."/>
            <person name="Alfaro M."/>
            <person name="Sun H."/>
            <person name="Tritt A."/>
            <person name="Yoshinaga Y."/>
            <person name="Zwiers L.-H."/>
            <person name="Turgeon B."/>
            <person name="Goodwin S."/>
            <person name="Spatafora J."/>
            <person name="Crous P."/>
            <person name="Grigoriev I."/>
        </authorList>
    </citation>
    <scope>NUCLEOTIDE SEQUENCE</scope>
    <source>
        <strain evidence="15">CBS 121410</strain>
    </source>
</reference>
<dbReference type="GO" id="GO:0043022">
    <property type="term" value="F:ribosome binding"/>
    <property type="evidence" value="ECO:0007669"/>
    <property type="project" value="TreeGrafter"/>
</dbReference>
<dbReference type="InterPro" id="IPR041888">
    <property type="entry name" value="RING-HC_ZNF598/HEL2"/>
</dbReference>
<feature type="region of interest" description="Disordered" evidence="13">
    <location>
        <begin position="631"/>
        <end position="795"/>
    </location>
</feature>
<dbReference type="InterPro" id="IPR057634">
    <property type="entry name" value="PAH_ZNF598/HEL2"/>
</dbReference>
<keyword evidence="10" id="KW-0862">Zinc</keyword>
<dbReference type="AlphaFoldDB" id="A0A9P4HPL8"/>
<evidence type="ECO:0000256" key="4">
    <source>
        <dbReference type="ARBA" id="ARBA00012483"/>
    </source>
</evidence>
<evidence type="ECO:0000256" key="8">
    <source>
        <dbReference type="ARBA" id="ARBA00022723"/>
    </source>
</evidence>
<dbReference type="SUPFAM" id="SSF57850">
    <property type="entry name" value="RING/U-box"/>
    <property type="match status" value="1"/>
</dbReference>
<dbReference type="PANTHER" id="PTHR22938">
    <property type="entry name" value="ZINC FINGER PROTEIN 598"/>
    <property type="match status" value="1"/>
</dbReference>
<evidence type="ECO:0000256" key="7">
    <source>
        <dbReference type="ARBA" id="ARBA00022679"/>
    </source>
</evidence>
<evidence type="ECO:0000256" key="10">
    <source>
        <dbReference type="ARBA" id="ARBA00022833"/>
    </source>
</evidence>
<dbReference type="Proteomes" id="UP000799776">
    <property type="component" value="Unassembled WGS sequence"/>
</dbReference>
<evidence type="ECO:0000256" key="11">
    <source>
        <dbReference type="ARBA" id="ARBA00035113"/>
    </source>
</evidence>
<dbReference type="EMBL" id="ML978745">
    <property type="protein sequence ID" value="KAF2084131.1"/>
    <property type="molecule type" value="Genomic_DNA"/>
</dbReference>
<dbReference type="GO" id="GO:0061630">
    <property type="term" value="F:ubiquitin protein ligase activity"/>
    <property type="evidence" value="ECO:0007669"/>
    <property type="project" value="UniProtKB-EC"/>
</dbReference>
<dbReference type="InterPro" id="IPR001841">
    <property type="entry name" value="Znf_RING"/>
</dbReference>
<keyword evidence="6" id="KW-0597">Phosphoprotein</keyword>
<comment type="catalytic activity">
    <reaction evidence="1">
        <text>S-ubiquitinyl-[E2 ubiquitin-conjugating enzyme]-L-cysteine + [acceptor protein]-L-lysine = [E2 ubiquitin-conjugating enzyme]-L-cysteine + N(6)-ubiquitinyl-[acceptor protein]-L-lysine.</text>
        <dbReference type="EC" id="2.3.2.27"/>
    </reaction>
</comment>
<feature type="region of interest" description="Disordered" evidence="13">
    <location>
        <begin position="372"/>
        <end position="502"/>
    </location>
</feature>
<keyword evidence="5" id="KW-0963">Cytoplasm</keyword>
<dbReference type="InterPro" id="IPR056437">
    <property type="entry name" value="Znf-C2H2_ZNF598/HEL2"/>
</dbReference>
<keyword evidence="8" id="KW-0479">Metal-binding</keyword>
<keyword evidence="7" id="KW-0808">Transferase</keyword>
<evidence type="ECO:0000256" key="3">
    <source>
        <dbReference type="ARBA" id="ARBA00004906"/>
    </source>
</evidence>
<dbReference type="GO" id="GO:0008270">
    <property type="term" value="F:zinc ion binding"/>
    <property type="evidence" value="ECO:0007669"/>
    <property type="project" value="UniProtKB-KW"/>
</dbReference>
<comment type="subcellular location">
    <subcellularLocation>
        <location evidence="2">Cytoplasm</location>
    </subcellularLocation>
</comment>
<dbReference type="Pfam" id="PF23202">
    <property type="entry name" value="PAH_ZNF598"/>
    <property type="match status" value="1"/>
</dbReference>
<evidence type="ECO:0000256" key="2">
    <source>
        <dbReference type="ARBA" id="ARBA00004496"/>
    </source>
</evidence>
<feature type="compositionally biased region" description="Low complexity" evidence="13">
    <location>
        <begin position="656"/>
        <end position="700"/>
    </location>
</feature>
<evidence type="ECO:0000256" key="6">
    <source>
        <dbReference type="ARBA" id="ARBA00022553"/>
    </source>
</evidence>
<keyword evidence="9 12" id="KW-0863">Zinc-finger</keyword>
<dbReference type="CDD" id="cd16615">
    <property type="entry name" value="RING-HC_ZNF598"/>
    <property type="match status" value="1"/>
</dbReference>
<name>A0A9P4HPL8_9PEZI</name>
<evidence type="ECO:0000313" key="15">
    <source>
        <dbReference type="EMBL" id="KAF2084131.1"/>
    </source>
</evidence>